<feature type="compositionally biased region" description="Acidic residues" evidence="17">
    <location>
        <begin position="921"/>
        <end position="931"/>
    </location>
</feature>
<dbReference type="InterPro" id="IPR013233">
    <property type="entry name" value="PIG-X/PBN1"/>
</dbReference>
<evidence type="ECO:0000256" key="17">
    <source>
        <dbReference type="SAM" id="MobiDB-lite"/>
    </source>
</evidence>
<keyword evidence="16" id="KW-0325">Glycoprotein</keyword>
<dbReference type="InterPro" id="IPR005123">
    <property type="entry name" value="Oxoglu/Fe-dep_dioxygenase_dom"/>
</dbReference>
<dbReference type="GO" id="GO:0005789">
    <property type="term" value="C:endoplasmic reticulum membrane"/>
    <property type="evidence" value="ECO:0007669"/>
    <property type="project" value="UniProtKB-SubCell"/>
</dbReference>
<evidence type="ECO:0000259" key="18">
    <source>
        <dbReference type="PROSITE" id="PS51471"/>
    </source>
</evidence>
<dbReference type="Pfam" id="PF08320">
    <property type="entry name" value="PIG-X"/>
    <property type="match status" value="1"/>
</dbReference>
<dbReference type="SUPFAM" id="SSF54909">
    <property type="entry name" value="Dimeric alpha+beta barrel"/>
    <property type="match status" value="2"/>
</dbReference>
<sequence length="988" mass="110149">MPVTEIAWIPSSTPGSIPPAFLKVMKEGIEKQSEWAAAHASSTLPLGPPANRGAALYQQLEDRGVILITAHWASREQHQECIASEINQEAMRAIASHSVITEVKVFHVENVQMFGKGTLDAGLLSVLRVGVREGKRAEVEKTWDEVVKGTVFSSAGFEHVGGWRIEKEQDKEDRDEFVVVGAWRDEDALGRFTGNNEWEQLWKGVAVDMNVSTYSPSLDISGTSMTGPDLKAAREHRVTLALEELPVDLQELLHELHELHIRWNTPRPYESLGPWASRLPPGLHVFYTPQTASTANSQRLCGQLRAAFGDIDCLSPAESFTKLPTDRFSHSAAFQYFQPLETLANLSTYAKLYACGPTDSSCKEWTQAVGDAVSLDLSYDAISHAVKITALWPEGAHRLSIDSHPEHRTEVGILTPDAPPHLDPHELGVTGLLTVLGEASKPSPVLFAFPSRHKDSESSFSSALLQPVGLHPTLQLRLDSSRSPSPESSCSVHAYLTLPRTIFADKYQLGDDLFLSSKNLTALRYISQPVDLEAPDYAMKLWGSSMLLELRPPSAQTDTPWTVEIPLHLRYLSPAEGGYSSINLPSPAVFWACNTEEGTKFPNSPFDRTNLGFDGLFGPRTLFWHVAPKVDGDSTIHQIRVPVLDLNKSKWVSTGTAAVVLMGFAYIVFKLASLYWKKGYGGHKRSAETEKKKQREAYFIHLAEPTRTSRRRVVAGTNQRHVFLCQPRRLPRTPRPRINESLLAIDTGNETAPLDCGPDAYAVHILSKAPLVVYIENFLSLDEQQHLLEISEPIFEPSTITNDGHSTEHNTLVRDSEVALIPRTGTVRCIEARARSFQGWRDDLWIERLRTQRYGLNQHYTHHFDWRSGARGWGRVSSFMAWVRADEIEGGGTEFPQLQRNGPDWCRWVECPNPGPGRTENDDDSTNENDGEPATGVTFKAMPGNAVFWENFRPDGTGRGWQETWHAGLPVKRGTKVGLNIWSWGRLN</sequence>
<keyword evidence="14" id="KW-0408">Iron</keyword>
<dbReference type="GO" id="GO:0016705">
    <property type="term" value="F:oxidoreductase activity, acting on paired donors, with incorporation or reduction of molecular oxygen"/>
    <property type="evidence" value="ECO:0007669"/>
    <property type="project" value="InterPro"/>
</dbReference>
<dbReference type="PANTHER" id="PTHR28533">
    <property type="entry name" value="PROTEIN PBN1"/>
    <property type="match status" value="1"/>
</dbReference>
<dbReference type="SMART" id="SM00780">
    <property type="entry name" value="PIG-X"/>
    <property type="match status" value="1"/>
</dbReference>
<evidence type="ECO:0000256" key="16">
    <source>
        <dbReference type="ARBA" id="ARBA00023180"/>
    </source>
</evidence>
<evidence type="ECO:0000313" key="19">
    <source>
        <dbReference type="EMBL" id="KAJ3578707.1"/>
    </source>
</evidence>
<dbReference type="VEuPathDB" id="FungiDB:F4678DRAFT_481372"/>
<dbReference type="InterPro" id="IPR042322">
    <property type="entry name" value="Pbn1"/>
</dbReference>
<evidence type="ECO:0000256" key="13">
    <source>
        <dbReference type="ARBA" id="ARBA00023002"/>
    </source>
</evidence>
<evidence type="ECO:0000256" key="12">
    <source>
        <dbReference type="ARBA" id="ARBA00022989"/>
    </source>
</evidence>
<gene>
    <name evidence="19" type="ORF">NPX13_g1859</name>
</gene>
<dbReference type="InterPro" id="IPR006620">
    <property type="entry name" value="Pro_4_hyd_alph"/>
</dbReference>
<keyword evidence="8" id="KW-0812">Transmembrane</keyword>
<dbReference type="GO" id="GO:0005506">
    <property type="term" value="F:iron ion binding"/>
    <property type="evidence" value="ECO:0007669"/>
    <property type="project" value="InterPro"/>
</dbReference>
<reference evidence="19" key="1">
    <citation type="submission" date="2022-07" db="EMBL/GenBank/DDBJ databases">
        <title>Genome Sequence of Xylaria arbuscula.</title>
        <authorList>
            <person name="Buettner E."/>
        </authorList>
    </citation>
    <scope>NUCLEOTIDE SEQUENCE</scope>
    <source>
        <strain evidence="19">VT107</strain>
    </source>
</reference>
<comment type="pathway">
    <text evidence="3">Glycolipid biosynthesis; glycosylphosphatidylinositol-anchor biosynthesis.</text>
</comment>
<dbReference type="Gene3D" id="2.60.120.620">
    <property type="entry name" value="q2cbj1_9rhob like domain"/>
    <property type="match status" value="1"/>
</dbReference>
<keyword evidence="12" id="KW-1133">Transmembrane helix</keyword>
<comment type="similarity">
    <text evidence="4">Belongs to the PIGX family.</text>
</comment>
<name>A0A9W8TP95_9PEZI</name>
<protein>
    <recommendedName>
        <fullName evidence="6">Protein PBN1</fullName>
    </recommendedName>
    <alternativeName>
        <fullName evidence="5">Protein pbn1</fullName>
    </alternativeName>
</protein>
<dbReference type="GO" id="GO:0031418">
    <property type="term" value="F:L-ascorbic acid binding"/>
    <property type="evidence" value="ECO:0007669"/>
    <property type="project" value="InterPro"/>
</dbReference>
<dbReference type="VEuPathDB" id="FungiDB:F4678DRAFT_173062"/>
<evidence type="ECO:0000256" key="10">
    <source>
        <dbReference type="ARBA" id="ARBA00022824"/>
    </source>
</evidence>
<evidence type="ECO:0000256" key="3">
    <source>
        <dbReference type="ARBA" id="ARBA00004687"/>
    </source>
</evidence>
<dbReference type="GO" id="GO:1990529">
    <property type="term" value="C:glycosylphosphatidylinositol-mannosyltransferase I complex"/>
    <property type="evidence" value="ECO:0007669"/>
    <property type="project" value="TreeGrafter"/>
</dbReference>
<keyword evidence="7" id="KW-0337">GPI-anchor biosynthesis</keyword>
<dbReference type="Pfam" id="PF03992">
    <property type="entry name" value="ABM"/>
    <property type="match status" value="1"/>
</dbReference>
<dbReference type="EMBL" id="JANPWZ010000179">
    <property type="protein sequence ID" value="KAJ3578707.1"/>
    <property type="molecule type" value="Genomic_DNA"/>
</dbReference>
<evidence type="ECO:0000256" key="9">
    <source>
        <dbReference type="ARBA" id="ARBA00022723"/>
    </source>
</evidence>
<keyword evidence="11" id="KW-0223">Dioxygenase</keyword>
<comment type="cofactor">
    <cofactor evidence="1">
        <name>L-ascorbate</name>
        <dbReference type="ChEBI" id="CHEBI:38290"/>
    </cofactor>
</comment>
<dbReference type="PANTHER" id="PTHR28533:SF1">
    <property type="entry name" value="PROTEIN PBN1"/>
    <property type="match status" value="1"/>
</dbReference>
<keyword evidence="9" id="KW-0479">Metal-binding</keyword>
<accession>A0A9W8TP95</accession>
<dbReference type="FunFam" id="2.60.120.620:FF:000027">
    <property type="entry name" value="Oxidoreductase, 2OG-Fe(II) oxygenase family family"/>
    <property type="match status" value="1"/>
</dbReference>
<evidence type="ECO:0000256" key="6">
    <source>
        <dbReference type="ARBA" id="ARBA00020410"/>
    </source>
</evidence>
<evidence type="ECO:0000256" key="4">
    <source>
        <dbReference type="ARBA" id="ARBA00010345"/>
    </source>
</evidence>
<dbReference type="PROSITE" id="PS51471">
    <property type="entry name" value="FE2OG_OXY"/>
    <property type="match status" value="1"/>
</dbReference>
<organism evidence="19 20">
    <name type="scientific">Xylaria arbuscula</name>
    <dbReference type="NCBI Taxonomy" id="114810"/>
    <lineage>
        <taxon>Eukaryota</taxon>
        <taxon>Fungi</taxon>
        <taxon>Dikarya</taxon>
        <taxon>Ascomycota</taxon>
        <taxon>Pezizomycotina</taxon>
        <taxon>Sordariomycetes</taxon>
        <taxon>Xylariomycetidae</taxon>
        <taxon>Xylariales</taxon>
        <taxon>Xylariaceae</taxon>
        <taxon>Xylaria</taxon>
    </lineage>
</organism>
<evidence type="ECO:0000256" key="11">
    <source>
        <dbReference type="ARBA" id="ARBA00022964"/>
    </source>
</evidence>
<evidence type="ECO:0000256" key="8">
    <source>
        <dbReference type="ARBA" id="ARBA00022692"/>
    </source>
</evidence>
<evidence type="ECO:0000256" key="14">
    <source>
        <dbReference type="ARBA" id="ARBA00023004"/>
    </source>
</evidence>
<evidence type="ECO:0000313" key="20">
    <source>
        <dbReference type="Proteomes" id="UP001148614"/>
    </source>
</evidence>
<comment type="caution">
    <text evidence="19">The sequence shown here is derived from an EMBL/GenBank/DDBJ whole genome shotgun (WGS) entry which is preliminary data.</text>
</comment>
<evidence type="ECO:0000256" key="7">
    <source>
        <dbReference type="ARBA" id="ARBA00022502"/>
    </source>
</evidence>
<feature type="region of interest" description="Disordered" evidence="17">
    <location>
        <begin position="912"/>
        <end position="937"/>
    </location>
</feature>
<dbReference type="Proteomes" id="UP001148614">
    <property type="component" value="Unassembled WGS sequence"/>
</dbReference>
<comment type="subcellular location">
    <subcellularLocation>
        <location evidence="2">Endoplasmic reticulum membrane</location>
        <topology evidence="2">Single-pass type III membrane protein</topology>
    </subcellularLocation>
</comment>
<dbReference type="GO" id="GO:0006506">
    <property type="term" value="P:GPI anchor biosynthetic process"/>
    <property type="evidence" value="ECO:0007669"/>
    <property type="project" value="UniProtKB-KW"/>
</dbReference>
<evidence type="ECO:0000256" key="2">
    <source>
        <dbReference type="ARBA" id="ARBA00004643"/>
    </source>
</evidence>
<evidence type="ECO:0000256" key="5">
    <source>
        <dbReference type="ARBA" id="ARBA00019261"/>
    </source>
</evidence>
<keyword evidence="15" id="KW-0472">Membrane</keyword>
<evidence type="ECO:0000256" key="15">
    <source>
        <dbReference type="ARBA" id="ARBA00023136"/>
    </source>
</evidence>
<dbReference type="GO" id="GO:0000030">
    <property type="term" value="F:mannosyltransferase activity"/>
    <property type="evidence" value="ECO:0007669"/>
    <property type="project" value="TreeGrafter"/>
</dbReference>
<dbReference type="InterPro" id="IPR007138">
    <property type="entry name" value="ABM_dom"/>
</dbReference>
<proteinExistence type="inferred from homology"/>
<keyword evidence="20" id="KW-1185">Reference proteome</keyword>
<dbReference type="Gene3D" id="3.30.70.100">
    <property type="match status" value="2"/>
</dbReference>
<keyword evidence="13" id="KW-0560">Oxidoreductase</keyword>
<dbReference type="VEuPathDB" id="FungiDB:F4678DRAFT_463647"/>
<dbReference type="SMART" id="SM00702">
    <property type="entry name" value="P4Hc"/>
    <property type="match status" value="1"/>
</dbReference>
<dbReference type="InterPro" id="IPR011008">
    <property type="entry name" value="Dimeric_a/b-barrel"/>
</dbReference>
<dbReference type="GO" id="GO:0051213">
    <property type="term" value="F:dioxygenase activity"/>
    <property type="evidence" value="ECO:0007669"/>
    <property type="project" value="UniProtKB-KW"/>
</dbReference>
<evidence type="ECO:0000256" key="1">
    <source>
        <dbReference type="ARBA" id="ARBA00001961"/>
    </source>
</evidence>
<keyword evidence="10" id="KW-0256">Endoplasmic reticulum</keyword>
<feature type="domain" description="Fe2OG dioxygenase" evidence="18">
    <location>
        <begin position="845"/>
        <end position="985"/>
    </location>
</feature>
<dbReference type="AlphaFoldDB" id="A0A9W8TP95"/>